<proteinExistence type="predicted"/>
<sequence>MARYQGVIQRWAKEYLTWERMRAELAQSYHSHFSGPEIRDMVLFFRTPSGQKYVRYTPLLREEMIRIGQRLAREQQPRLIQMLRDAGAKVEVQQATRPPVSSQ</sequence>
<dbReference type="AlphaFoldDB" id="A0A385FVJ6"/>
<name>A0A385FVJ6_9ZZZZ</name>
<dbReference type="EMBL" id="MH687389">
    <property type="protein sequence ID" value="AXV45647.1"/>
    <property type="molecule type" value="Genomic_DNA"/>
</dbReference>
<protein>
    <recommendedName>
        <fullName evidence="1">DUF2059 domain-containing protein</fullName>
    </recommendedName>
</protein>
<organism evidence="2">
    <name type="scientific">uncultured organism</name>
    <dbReference type="NCBI Taxonomy" id="155900"/>
    <lineage>
        <taxon>unclassified sequences</taxon>
        <taxon>environmental samples</taxon>
    </lineage>
</organism>
<dbReference type="Pfam" id="PF09832">
    <property type="entry name" value="DUF2059"/>
    <property type="match status" value="1"/>
</dbReference>
<evidence type="ECO:0000313" key="2">
    <source>
        <dbReference type="EMBL" id="AXV45647.1"/>
    </source>
</evidence>
<gene>
    <name evidence="2" type="ORF">TRI8_00024</name>
</gene>
<evidence type="ECO:0000259" key="1">
    <source>
        <dbReference type="Pfam" id="PF09832"/>
    </source>
</evidence>
<accession>A0A385FVJ6</accession>
<feature type="domain" description="DUF2059" evidence="1">
    <location>
        <begin position="19"/>
        <end position="76"/>
    </location>
</feature>
<dbReference type="InterPro" id="IPR018637">
    <property type="entry name" value="DUF2059"/>
</dbReference>
<reference evidence="2" key="1">
    <citation type="submission" date="2018-07" db="EMBL/GenBank/DDBJ databases">
        <title>Functional screening for triclosan resistance in a wastewater metagenome and isolates of Escherichia coli and Enterococcus spp. from a large Canadian healthcare region.</title>
        <authorList>
            <person name="Cameron A."/>
            <person name="Barbieri R."/>
            <person name="Read R.R."/>
            <person name="Church D.L."/>
            <person name="Adator E.H."/>
            <person name="McAllister T.A."/>
        </authorList>
    </citation>
    <scope>NUCLEOTIDE SEQUENCE</scope>
</reference>